<comment type="caution">
    <text evidence="7">The sequence shown here is derived from an EMBL/GenBank/DDBJ whole genome shotgun (WGS) entry which is preliminary data.</text>
</comment>
<comment type="catalytic activity">
    <reaction evidence="4">
        <text>N(6)-(dimethylallyl)adenosine 5'-phosphate + H2O = N(6)-dimethylallyladenine + D-ribose 5-phosphate</text>
        <dbReference type="Rhea" id="RHEA:48560"/>
        <dbReference type="ChEBI" id="CHEBI:15377"/>
        <dbReference type="ChEBI" id="CHEBI:17660"/>
        <dbReference type="ChEBI" id="CHEBI:57526"/>
        <dbReference type="ChEBI" id="CHEBI:78346"/>
        <dbReference type="EC" id="3.2.2.n1"/>
    </reaction>
</comment>
<evidence type="ECO:0000256" key="4">
    <source>
        <dbReference type="ARBA" id="ARBA00047718"/>
    </source>
</evidence>
<dbReference type="GO" id="GO:0009691">
    <property type="term" value="P:cytokinin biosynthetic process"/>
    <property type="evidence" value="ECO:0007669"/>
    <property type="project" value="UniProtKB-KW"/>
</dbReference>
<keyword evidence="3" id="KW-0203">Cytokinin biosynthesis</keyword>
<dbReference type="Gene3D" id="3.40.50.450">
    <property type="match status" value="1"/>
</dbReference>
<evidence type="ECO:0000256" key="1">
    <source>
        <dbReference type="ARBA" id="ARBA00006763"/>
    </source>
</evidence>
<dbReference type="PANTHER" id="PTHR31223">
    <property type="entry name" value="LOG FAMILY PROTEIN YJL055W"/>
    <property type="match status" value="1"/>
</dbReference>
<evidence type="ECO:0000256" key="5">
    <source>
        <dbReference type="ARBA" id="ARBA00049153"/>
    </source>
</evidence>
<dbReference type="EMBL" id="JANAVB010011799">
    <property type="protein sequence ID" value="KAJ6836865.1"/>
    <property type="molecule type" value="Genomic_DNA"/>
</dbReference>
<dbReference type="EMBL" id="JANAVB010040734">
    <property type="protein sequence ID" value="KAJ6797753.1"/>
    <property type="molecule type" value="Genomic_DNA"/>
</dbReference>
<dbReference type="GO" id="GO:0005634">
    <property type="term" value="C:nucleus"/>
    <property type="evidence" value="ECO:0007669"/>
    <property type="project" value="TreeGrafter"/>
</dbReference>
<evidence type="ECO:0000313" key="6">
    <source>
        <dbReference type="EMBL" id="KAJ6797753.1"/>
    </source>
</evidence>
<gene>
    <name evidence="6" type="ORF">M6B38_218120</name>
    <name evidence="7" type="ORF">M6B38_324620</name>
</gene>
<reference evidence="7" key="2">
    <citation type="submission" date="2023-04" db="EMBL/GenBank/DDBJ databases">
        <authorList>
            <person name="Bruccoleri R.E."/>
            <person name="Oakeley E.J."/>
            <person name="Faust A.-M."/>
            <person name="Dessus-Babus S."/>
            <person name="Altorfer M."/>
            <person name="Burckhardt D."/>
            <person name="Oertli M."/>
            <person name="Naumann U."/>
            <person name="Petersen F."/>
            <person name="Wong J."/>
        </authorList>
    </citation>
    <scope>NUCLEOTIDE SEQUENCE</scope>
    <source>
        <strain evidence="7">GSM-AAB239-AS_SAM_17_03QT</strain>
        <tissue evidence="7">Leaf</tissue>
    </source>
</reference>
<reference evidence="7" key="1">
    <citation type="journal article" date="2023" name="GigaByte">
        <title>Genome assembly of the bearded iris, Iris pallida Lam.</title>
        <authorList>
            <person name="Bruccoleri R.E."/>
            <person name="Oakeley E.J."/>
            <person name="Faust A.M.E."/>
            <person name="Altorfer M."/>
            <person name="Dessus-Babus S."/>
            <person name="Burckhardt D."/>
            <person name="Oertli M."/>
            <person name="Naumann U."/>
            <person name="Petersen F."/>
            <person name="Wong J."/>
        </authorList>
    </citation>
    <scope>NUCLEOTIDE SEQUENCE</scope>
    <source>
        <strain evidence="7">GSM-AAB239-AS_SAM_17_03QT</strain>
    </source>
</reference>
<proteinExistence type="inferred from homology"/>
<sequence>MGLISHTVYDGGCDVIGVIPQALMPLEISGQTVGEVKVVSDMHERKAEMARQSDAFIALPGGLGRWRRSWR</sequence>
<accession>A0AAX6H909</accession>
<evidence type="ECO:0000256" key="3">
    <source>
        <dbReference type="ARBA" id="ARBA00022712"/>
    </source>
</evidence>
<comment type="similarity">
    <text evidence="1">Belongs to the LOG family.</text>
</comment>
<comment type="catalytic activity">
    <reaction evidence="5">
        <text>9-ribosyl-trans-zeatin 5'-phosphate + H2O = trans-zeatin + D-ribose 5-phosphate</text>
        <dbReference type="Rhea" id="RHEA:48564"/>
        <dbReference type="ChEBI" id="CHEBI:15377"/>
        <dbReference type="ChEBI" id="CHEBI:16522"/>
        <dbReference type="ChEBI" id="CHEBI:78346"/>
        <dbReference type="ChEBI" id="CHEBI:87947"/>
        <dbReference type="EC" id="3.2.2.n1"/>
    </reaction>
</comment>
<evidence type="ECO:0000256" key="2">
    <source>
        <dbReference type="ARBA" id="ARBA00012205"/>
    </source>
</evidence>
<organism evidence="7 8">
    <name type="scientific">Iris pallida</name>
    <name type="common">Sweet iris</name>
    <dbReference type="NCBI Taxonomy" id="29817"/>
    <lineage>
        <taxon>Eukaryota</taxon>
        <taxon>Viridiplantae</taxon>
        <taxon>Streptophyta</taxon>
        <taxon>Embryophyta</taxon>
        <taxon>Tracheophyta</taxon>
        <taxon>Spermatophyta</taxon>
        <taxon>Magnoliopsida</taxon>
        <taxon>Liliopsida</taxon>
        <taxon>Asparagales</taxon>
        <taxon>Iridaceae</taxon>
        <taxon>Iridoideae</taxon>
        <taxon>Irideae</taxon>
        <taxon>Iris</taxon>
    </lineage>
</organism>
<dbReference type="Pfam" id="PF03641">
    <property type="entry name" value="Lysine_decarbox"/>
    <property type="match status" value="1"/>
</dbReference>
<dbReference type="GO" id="GO:0005829">
    <property type="term" value="C:cytosol"/>
    <property type="evidence" value="ECO:0007669"/>
    <property type="project" value="TreeGrafter"/>
</dbReference>
<dbReference type="GO" id="GO:0016799">
    <property type="term" value="F:hydrolase activity, hydrolyzing N-glycosyl compounds"/>
    <property type="evidence" value="ECO:0007669"/>
    <property type="project" value="TreeGrafter"/>
</dbReference>
<evidence type="ECO:0000313" key="8">
    <source>
        <dbReference type="Proteomes" id="UP001140949"/>
    </source>
</evidence>
<dbReference type="SUPFAM" id="SSF102405">
    <property type="entry name" value="MCP/YpsA-like"/>
    <property type="match status" value="1"/>
</dbReference>
<dbReference type="Proteomes" id="UP001140949">
    <property type="component" value="Unassembled WGS sequence"/>
</dbReference>
<dbReference type="PANTHER" id="PTHR31223:SF11">
    <property type="entry name" value="CYTOKININ RIBOSIDE 5'-MONOPHOSPHATE PHOSPHORIBOHYDROLASE LOG8-RELATED"/>
    <property type="match status" value="1"/>
</dbReference>
<protein>
    <recommendedName>
        <fullName evidence="2">cytokinin riboside 5'-monophosphate phosphoribohydrolase</fullName>
        <ecNumber evidence="2">3.2.2.n1</ecNumber>
    </recommendedName>
</protein>
<dbReference type="InterPro" id="IPR031100">
    <property type="entry name" value="LOG_fam"/>
</dbReference>
<name>A0AAX6H909_IRIPA</name>
<dbReference type="EC" id="3.2.2.n1" evidence="2"/>
<keyword evidence="8" id="KW-1185">Reference proteome</keyword>
<dbReference type="AlphaFoldDB" id="A0AAX6H909"/>
<evidence type="ECO:0000313" key="7">
    <source>
        <dbReference type="EMBL" id="KAJ6836865.1"/>
    </source>
</evidence>